<protein>
    <submittedName>
        <fullName evidence="2">Uncharacterized protein</fullName>
    </submittedName>
</protein>
<gene>
    <name evidence="2" type="ORF">E7101_06720</name>
</gene>
<keyword evidence="1" id="KW-0472">Membrane</keyword>
<organism evidence="2 3">
    <name type="scientific">Xylanibacter ruminicola</name>
    <name type="common">Prevotella ruminicola</name>
    <dbReference type="NCBI Taxonomy" id="839"/>
    <lineage>
        <taxon>Bacteria</taxon>
        <taxon>Pseudomonadati</taxon>
        <taxon>Bacteroidota</taxon>
        <taxon>Bacteroidia</taxon>
        <taxon>Bacteroidales</taxon>
        <taxon>Prevotellaceae</taxon>
        <taxon>Xylanibacter</taxon>
    </lineage>
</organism>
<proteinExistence type="predicted"/>
<dbReference type="Proteomes" id="UP000806522">
    <property type="component" value="Unassembled WGS sequence"/>
</dbReference>
<evidence type="ECO:0000313" key="3">
    <source>
        <dbReference type="Proteomes" id="UP000806522"/>
    </source>
</evidence>
<name>A0A9D5P0M5_XYLRU</name>
<feature type="transmembrane region" description="Helical" evidence="1">
    <location>
        <begin position="30"/>
        <end position="48"/>
    </location>
</feature>
<evidence type="ECO:0000313" key="2">
    <source>
        <dbReference type="EMBL" id="MBE6270629.1"/>
    </source>
</evidence>
<sequence>MYQADIDNNTNYKTKESFTQEFTRSCLGRILIFGVIVLVGMLIAYFTAPTEDDMNEEMSDNLMQCLEVNDGVKGDVVDDVVHNLTFIFTTADTTVIPEDVLQTYHKYNRLVSYRHTFYSTSYIHNNMHPEGTRVGVGIFGLIIPTAYFGDILLEVGPIHKGYEQKLNQQVIGQPEELDLGKTPEITEFHYKRNPED</sequence>
<dbReference type="AlphaFoldDB" id="A0A9D5P0M5"/>
<dbReference type="EMBL" id="SUYC01000006">
    <property type="protein sequence ID" value="MBE6270629.1"/>
    <property type="molecule type" value="Genomic_DNA"/>
</dbReference>
<evidence type="ECO:0000256" key="1">
    <source>
        <dbReference type="SAM" id="Phobius"/>
    </source>
</evidence>
<accession>A0A9D5P0M5</accession>
<reference evidence="2" key="1">
    <citation type="submission" date="2019-04" db="EMBL/GenBank/DDBJ databases">
        <title>Evolution of Biomass-Degrading Anaerobic Consortia Revealed by Metagenomics.</title>
        <authorList>
            <person name="Peng X."/>
        </authorList>
    </citation>
    <scope>NUCLEOTIDE SEQUENCE</scope>
    <source>
        <strain evidence="2">SIG140</strain>
    </source>
</reference>
<comment type="caution">
    <text evidence="2">The sequence shown here is derived from an EMBL/GenBank/DDBJ whole genome shotgun (WGS) entry which is preliminary data.</text>
</comment>
<keyword evidence="1" id="KW-0812">Transmembrane</keyword>
<keyword evidence="1" id="KW-1133">Transmembrane helix</keyword>